<evidence type="ECO:0000313" key="2">
    <source>
        <dbReference type="Proteomes" id="UP000308600"/>
    </source>
</evidence>
<evidence type="ECO:0000313" key="1">
    <source>
        <dbReference type="EMBL" id="TFK72619.1"/>
    </source>
</evidence>
<sequence>MPSDIDISLGALLIEGLVAMAIWGVTCVQGYTYFNQSSSDRLLLKGTITFLLVLTTFDGALIGHFLYFFLIKQFGNPLILSTWVWSLSVHGAIRPIVGFIIRTMFAHRIYIFSNKSILLTSWIMVLSFTGFAIALFFDIKNIEFFTGYQEELVYLNIAAVTLANLSITASLCYLLHKSRTGFRRTNSVIRLLMMYTINTGGLVTVGSLLDLVDLVVYPQGPGDIVDSLSYILNGMYLSSYLASLNAREDIRDRFNDPVSVRSQLGLPMAFAPGSIQSSLQR</sequence>
<proteinExistence type="predicted"/>
<dbReference type="Proteomes" id="UP000308600">
    <property type="component" value="Unassembled WGS sequence"/>
</dbReference>
<gene>
    <name evidence="1" type="ORF">BDN72DRAFT_302536</name>
</gene>
<accession>A0ACD3B4P0</accession>
<name>A0ACD3B4P0_9AGAR</name>
<organism evidence="1 2">
    <name type="scientific">Pluteus cervinus</name>
    <dbReference type="NCBI Taxonomy" id="181527"/>
    <lineage>
        <taxon>Eukaryota</taxon>
        <taxon>Fungi</taxon>
        <taxon>Dikarya</taxon>
        <taxon>Basidiomycota</taxon>
        <taxon>Agaricomycotina</taxon>
        <taxon>Agaricomycetes</taxon>
        <taxon>Agaricomycetidae</taxon>
        <taxon>Agaricales</taxon>
        <taxon>Pluteineae</taxon>
        <taxon>Pluteaceae</taxon>
        <taxon>Pluteus</taxon>
    </lineage>
</organism>
<keyword evidence="2" id="KW-1185">Reference proteome</keyword>
<reference evidence="1 2" key="1">
    <citation type="journal article" date="2019" name="Nat. Ecol. Evol.">
        <title>Megaphylogeny resolves global patterns of mushroom evolution.</title>
        <authorList>
            <person name="Varga T."/>
            <person name="Krizsan K."/>
            <person name="Foldi C."/>
            <person name="Dima B."/>
            <person name="Sanchez-Garcia M."/>
            <person name="Sanchez-Ramirez S."/>
            <person name="Szollosi G.J."/>
            <person name="Szarkandi J.G."/>
            <person name="Papp V."/>
            <person name="Albert L."/>
            <person name="Andreopoulos W."/>
            <person name="Angelini C."/>
            <person name="Antonin V."/>
            <person name="Barry K.W."/>
            <person name="Bougher N.L."/>
            <person name="Buchanan P."/>
            <person name="Buyck B."/>
            <person name="Bense V."/>
            <person name="Catcheside P."/>
            <person name="Chovatia M."/>
            <person name="Cooper J."/>
            <person name="Damon W."/>
            <person name="Desjardin D."/>
            <person name="Finy P."/>
            <person name="Geml J."/>
            <person name="Haridas S."/>
            <person name="Hughes K."/>
            <person name="Justo A."/>
            <person name="Karasinski D."/>
            <person name="Kautmanova I."/>
            <person name="Kiss B."/>
            <person name="Kocsube S."/>
            <person name="Kotiranta H."/>
            <person name="LaButti K.M."/>
            <person name="Lechner B.E."/>
            <person name="Liimatainen K."/>
            <person name="Lipzen A."/>
            <person name="Lukacs Z."/>
            <person name="Mihaltcheva S."/>
            <person name="Morgado L.N."/>
            <person name="Niskanen T."/>
            <person name="Noordeloos M.E."/>
            <person name="Ohm R.A."/>
            <person name="Ortiz-Santana B."/>
            <person name="Ovrebo C."/>
            <person name="Racz N."/>
            <person name="Riley R."/>
            <person name="Savchenko A."/>
            <person name="Shiryaev A."/>
            <person name="Soop K."/>
            <person name="Spirin V."/>
            <person name="Szebenyi C."/>
            <person name="Tomsovsky M."/>
            <person name="Tulloss R.E."/>
            <person name="Uehling J."/>
            <person name="Grigoriev I.V."/>
            <person name="Vagvolgyi C."/>
            <person name="Papp T."/>
            <person name="Martin F.M."/>
            <person name="Miettinen O."/>
            <person name="Hibbett D.S."/>
            <person name="Nagy L.G."/>
        </authorList>
    </citation>
    <scope>NUCLEOTIDE SEQUENCE [LARGE SCALE GENOMIC DNA]</scope>
    <source>
        <strain evidence="1 2">NL-1719</strain>
    </source>
</reference>
<protein>
    <submittedName>
        <fullName evidence="1">Uncharacterized protein</fullName>
    </submittedName>
</protein>
<dbReference type="EMBL" id="ML208283">
    <property type="protein sequence ID" value="TFK72619.1"/>
    <property type="molecule type" value="Genomic_DNA"/>
</dbReference>